<name>A0A517XN47_9BACT</name>
<keyword evidence="2" id="KW-1185">Reference proteome</keyword>
<sequence>MADVRFVVASVPRSAAAMAERQAVLCRVSGKREFQIDAAVEAAAKAVLRRWRTRLAQLREAGWGPIQGLKFQYARNCPPAGVVARPADGERSSVRPCGLTGVCPWCWSRDRVLATFDRVWEVLLATGDARAGEVPAERPNRLLVRVVTGVSSARLPGEAMAAASYRIDKTVRTRRGLLVGGYLLVTVQPRPSGGWSWSIRSLVLAPAGYESTPGSVEVARPTRRTVAAAVAKFARYPLGMMTADPGRTAEVLDARGPFRMYRAFGAFSRNSAIGRGGDGRAEDDGPAES</sequence>
<dbReference type="RefSeq" id="WP_145234557.1">
    <property type="nucleotide sequence ID" value="NZ_CP036273.1"/>
</dbReference>
<accession>A0A517XN47</accession>
<organism evidence="1 2">
    <name type="scientific">Urbifossiella limnaea</name>
    <dbReference type="NCBI Taxonomy" id="2528023"/>
    <lineage>
        <taxon>Bacteria</taxon>
        <taxon>Pseudomonadati</taxon>
        <taxon>Planctomycetota</taxon>
        <taxon>Planctomycetia</taxon>
        <taxon>Gemmatales</taxon>
        <taxon>Gemmataceae</taxon>
        <taxon>Urbifossiella</taxon>
    </lineage>
</organism>
<proteinExistence type="predicted"/>
<evidence type="ECO:0000313" key="1">
    <source>
        <dbReference type="EMBL" id="QDU18930.1"/>
    </source>
</evidence>
<gene>
    <name evidence="1" type="ORF">ETAA1_08270</name>
</gene>
<evidence type="ECO:0000313" key="2">
    <source>
        <dbReference type="Proteomes" id="UP000319576"/>
    </source>
</evidence>
<dbReference type="Proteomes" id="UP000319576">
    <property type="component" value="Chromosome"/>
</dbReference>
<reference evidence="1 2" key="1">
    <citation type="submission" date="2019-02" db="EMBL/GenBank/DDBJ databases">
        <title>Deep-cultivation of Planctomycetes and their phenomic and genomic characterization uncovers novel biology.</title>
        <authorList>
            <person name="Wiegand S."/>
            <person name="Jogler M."/>
            <person name="Boedeker C."/>
            <person name="Pinto D."/>
            <person name="Vollmers J."/>
            <person name="Rivas-Marin E."/>
            <person name="Kohn T."/>
            <person name="Peeters S.H."/>
            <person name="Heuer A."/>
            <person name="Rast P."/>
            <person name="Oberbeckmann S."/>
            <person name="Bunk B."/>
            <person name="Jeske O."/>
            <person name="Meyerdierks A."/>
            <person name="Storesund J.E."/>
            <person name="Kallscheuer N."/>
            <person name="Luecker S."/>
            <person name="Lage O.M."/>
            <person name="Pohl T."/>
            <person name="Merkel B.J."/>
            <person name="Hornburger P."/>
            <person name="Mueller R.-W."/>
            <person name="Bruemmer F."/>
            <person name="Labrenz M."/>
            <person name="Spormann A.M."/>
            <person name="Op den Camp H."/>
            <person name="Overmann J."/>
            <person name="Amann R."/>
            <person name="Jetten M.S.M."/>
            <person name="Mascher T."/>
            <person name="Medema M.H."/>
            <person name="Devos D.P."/>
            <person name="Kaster A.-K."/>
            <person name="Ovreas L."/>
            <person name="Rohde M."/>
            <person name="Galperin M.Y."/>
            <person name="Jogler C."/>
        </authorList>
    </citation>
    <scope>NUCLEOTIDE SEQUENCE [LARGE SCALE GENOMIC DNA]</scope>
    <source>
        <strain evidence="1 2">ETA_A1</strain>
    </source>
</reference>
<protein>
    <submittedName>
        <fullName evidence="1">Uncharacterized protein</fullName>
    </submittedName>
</protein>
<dbReference type="EMBL" id="CP036273">
    <property type="protein sequence ID" value="QDU18930.1"/>
    <property type="molecule type" value="Genomic_DNA"/>
</dbReference>
<dbReference type="KEGG" id="uli:ETAA1_08270"/>
<dbReference type="AlphaFoldDB" id="A0A517XN47"/>
<dbReference type="OrthoDB" id="10019510at2"/>